<sequence length="133" mass="14404">MATQSFDRRATSMRSLVLGPSLAVLTMVGTPSVSLGQNASLEEACEAFLNLRSPAVIERVIVNYADHPCVPLLLASLPAENLSRISPQVVATLPHAQLRKIPRVVLEQLGISARYDEPRSVPTQRAPTNASQY</sequence>
<protein>
    <submittedName>
        <fullName evidence="1">Uncharacterized protein</fullName>
    </submittedName>
</protein>
<comment type="caution">
    <text evidence="1">The sequence shown here is derived from an EMBL/GenBank/DDBJ whole genome shotgun (WGS) entry which is preliminary data.</text>
</comment>
<dbReference type="EMBL" id="BSNS01000028">
    <property type="protein sequence ID" value="GLQ58001.1"/>
    <property type="molecule type" value="Genomic_DNA"/>
</dbReference>
<proteinExistence type="predicted"/>
<evidence type="ECO:0000313" key="1">
    <source>
        <dbReference type="EMBL" id="GLQ58001.1"/>
    </source>
</evidence>
<dbReference type="Proteomes" id="UP001156691">
    <property type="component" value="Unassembled WGS sequence"/>
</dbReference>
<evidence type="ECO:0000313" key="2">
    <source>
        <dbReference type="Proteomes" id="UP001156691"/>
    </source>
</evidence>
<accession>A0ABQ5WDY2</accession>
<dbReference type="RefSeq" id="WP_284343394.1">
    <property type="nucleotide sequence ID" value="NZ_BSNS01000028.1"/>
</dbReference>
<organism evidence="1 2">
    <name type="scientific">Devosia nitrariae</name>
    <dbReference type="NCBI Taxonomy" id="2071872"/>
    <lineage>
        <taxon>Bacteria</taxon>
        <taxon>Pseudomonadati</taxon>
        <taxon>Pseudomonadota</taxon>
        <taxon>Alphaproteobacteria</taxon>
        <taxon>Hyphomicrobiales</taxon>
        <taxon>Devosiaceae</taxon>
        <taxon>Devosia</taxon>
    </lineage>
</organism>
<reference evidence="2" key="1">
    <citation type="journal article" date="2019" name="Int. J. Syst. Evol. Microbiol.">
        <title>The Global Catalogue of Microorganisms (GCM) 10K type strain sequencing project: providing services to taxonomists for standard genome sequencing and annotation.</title>
        <authorList>
            <consortium name="The Broad Institute Genomics Platform"/>
            <consortium name="The Broad Institute Genome Sequencing Center for Infectious Disease"/>
            <person name="Wu L."/>
            <person name="Ma J."/>
        </authorList>
    </citation>
    <scope>NUCLEOTIDE SEQUENCE [LARGE SCALE GENOMIC DNA]</scope>
    <source>
        <strain evidence="2">NBRC 112416</strain>
    </source>
</reference>
<gene>
    <name evidence="1" type="ORF">GCM10010862_52600</name>
</gene>
<keyword evidence="2" id="KW-1185">Reference proteome</keyword>
<name>A0ABQ5WDY2_9HYPH</name>